<dbReference type="GO" id="GO:0042073">
    <property type="term" value="P:intraciliary transport"/>
    <property type="evidence" value="ECO:0007669"/>
    <property type="project" value="TreeGrafter"/>
</dbReference>
<feature type="region of interest" description="Disordered" evidence="1">
    <location>
        <begin position="28"/>
        <end position="71"/>
    </location>
</feature>
<organism evidence="2 3">
    <name type="scientific">Protopolystoma xenopodis</name>
    <dbReference type="NCBI Taxonomy" id="117903"/>
    <lineage>
        <taxon>Eukaryota</taxon>
        <taxon>Metazoa</taxon>
        <taxon>Spiralia</taxon>
        <taxon>Lophotrochozoa</taxon>
        <taxon>Platyhelminthes</taxon>
        <taxon>Monogenea</taxon>
        <taxon>Polyopisthocotylea</taxon>
        <taxon>Polystomatidea</taxon>
        <taxon>Polystomatidae</taxon>
        <taxon>Protopolystoma</taxon>
    </lineage>
</organism>
<feature type="compositionally biased region" description="Low complexity" evidence="1">
    <location>
        <begin position="51"/>
        <end position="71"/>
    </location>
</feature>
<accession>A0A448WXL5</accession>
<keyword evidence="3" id="KW-1185">Reference proteome</keyword>
<dbReference type="GO" id="GO:0019894">
    <property type="term" value="F:kinesin binding"/>
    <property type="evidence" value="ECO:0007669"/>
    <property type="project" value="TreeGrafter"/>
</dbReference>
<dbReference type="GO" id="GO:0005814">
    <property type="term" value="C:centriole"/>
    <property type="evidence" value="ECO:0007669"/>
    <property type="project" value="TreeGrafter"/>
</dbReference>
<dbReference type="GO" id="GO:0097730">
    <property type="term" value="C:non-motile cilium"/>
    <property type="evidence" value="ECO:0007669"/>
    <property type="project" value="TreeGrafter"/>
</dbReference>
<evidence type="ECO:0000313" key="3">
    <source>
        <dbReference type="Proteomes" id="UP000784294"/>
    </source>
</evidence>
<proteinExistence type="predicted"/>
<comment type="caution">
    <text evidence="2">The sequence shown here is derived from an EMBL/GenBank/DDBJ whole genome shotgun (WGS) entry which is preliminary data.</text>
</comment>
<feature type="compositionally biased region" description="Acidic residues" evidence="1">
    <location>
        <begin position="208"/>
        <end position="221"/>
    </location>
</feature>
<dbReference type="OrthoDB" id="1926212at2759"/>
<gene>
    <name evidence="2" type="ORF">PXEA_LOCUS16254</name>
</gene>
<protein>
    <submittedName>
        <fullName evidence="2">Uncharacterized protein</fullName>
    </submittedName>
</protein>
<dbReference type="Proteomes" id="UP000784294">
    <property type="component" value="Unassembled WGS sequence"/>
</dbReference>
<feature type="compositionally biased region" description="Basic and acidic residues" evidence="1">
    <location>
        <begin position="171"/>
        <end position="182"/>
    </location>
</feature>
<evidence type="ECO:0000256" key="1">
    <source>
        <dbReference type="SAM" id="MobiDB-lite"/>
    </source>
</evidence>
<dbReference type="AlphaFoldDB" id="A0A448WXL5"/>
<dbReference type="PANTHER" id="PTHR44117:SF1">
    <property type="entry name" value="INTRAFLAGELLAR TRANSPORT PROTEIN 88 HOMOLOG"/>
    <property type="match status" value="1"/>
</dbReference>
<dbReference type="GO" id="GO:0036064">
    <property type="term" value="C:ciliary basal body"/>
    <property type="evidence" value="ECO:0007669"/>
    <property type="project" value="TreeGrafter"/>
</dbReference>
<dbReference type="GO" id="GO:0097546">
    <property type="term" value="C:ciliary base"/>
    <property type="evidence" value="ECO:0007669"/>
    <property type="project" value="TreeGrafter"/>
</dbReference>
<dbReference type="GO" id="GO:1905515">
    <property type="term" value="P:non-motile cilium assembly"/>
    <property type="evidence" value="ECO:0007669"/>
    <property type="project" value="TreeGrafter"/>
</dbReference>
<sequence length="221" mass="22982">MLVRLSGDLGLPEAQDYMTRLRRVEKLKEARDQRQLSASSRRTAFLAGPTAGSRENSASASSGGADSREGSASLLRQQNPLASVGLGRAHGLTQNSGQAGSLFSSDTSSSGTYASSAIGANLGGTQGLSSTIGGLAPQGHSGVLNGGNYGGVGYGNRDAPGLSGNNEEMDENRKLYMGDKGDLIYSDPLGPSSERPRTAVRSRSQQDDFAEDEVDDNLLPE</sequence>
<reference evidence="2" key="1">
    <citation type="submission" date="2018-11" db="EMBL/GenBank/DDBJ databases">
        <authorList>
            <consortium name="Pathogen Informatics"/>
        </authorList>
    </citation>
    <scope>NUCLEOTIDE SEQUENCE</scope>
</reference>
<name>A0A448WXL5_9PLAT</name>
<evidence type="ECO:0000313" key="2">
    <source>
        <dbReference type="EMBL" id="VEL22814.1"/>
    </source>
</evidence>
<feature type="region of interest" description="Disordered" evidence="1">
    <location>
        <begin position="159"/>
        <end position="221"/>
    </location>
</feature>
<dbReference type="EMBL" id="CAAALY010058529">
    <property type="protein sequence ID" value="VEL22814.1"/>
    <property type="molecule type" value="Genomic_DNA"/>
</dbReference>
<dbReference type="PANTHER" id="PTHR44117">
    <property type="entry name" value="INTRAFLAGELLAR TRANSPORT PROTEIN 88 HOMOLOG"/>
    <property type="match status" value="1"/>
</dbReference>